<evidence type="ECO:0000256" key="5">
    <source>
        <dbReference type="ARBA" id="ARBA00023239"/>
    </source>
</evidence>
<dbReference type="InterPro" id="IPR011054">
    <property type="entry name" value="Rudment_hybrid_motif"/>
</dbReference>
<dbReference type="Gene3D" id="3.30.470.20">
    <property type="entry name" value="ATP-grasp fold, B domain"/>
    <property type="match status" value="1"/>
</dbReference>
<dbReference type="GO" id="GO:0046872">
    <property type="term" value="F:metal ion binding"/>
    <property type="evidence" value="ECO:0007669"/>
    <property type="project" value="InterPro"/>
</dbReference>
<dbReference type="InterPro" id="IPR016185">
    <property type="entry name" value="PreATP-grasp_dom_sf"/>
</dbReference>
<dbReference type="AlphaFoldDB" id="A0A178MEY8"/>
<keyword evidence="5" id="KW-0456">Lyase</keyword>
<feature type="domain" description="ATP-grasp" evidence="8">
    <location>
        <begin position="104"/>
        <end position="292"/>
    </location>
</feature>
<dbReference type="GO" id="GO:0005524">
    <property type="term" value="F:ATP binding"/>
    <property type="evidence" value="ECO:0007669"/>
    <property type="project" value="UniProtKB-UniRule"/>
</dbReference>
<reference evidence="9 10" key="1">
    <citation type="submission" date="2016-04" db="EMBL/GenBank/DDBJ databases">
        <title>Chloroflexus islandicus sp. nov., a thermophilic filamentous anoxygenic phototrophic bacterium from geyser Strokkur (Iceland).</title>
        <authorList>
            <person name="Gaisin V.A."/>
            <person name="Kalashnikov A.M."/>
            <person name="Sukhacheva M.V."/>
            <person name="Grouzdev D.S."/>
            <person name="Ivanov T.M."/>
            <person name="Kuznetsov B."/>
            <person name="Gorlenko V.M."/>
        </authorList>
    </citation>
    <scope>NUCLEOTIDE SEQUENCE [LARGE SCALE GENOMIC DNA]</scope>
    <source>
        <strain evidence="10">isl-2</strain>
    </source>
</reference>
<dbReference type="SUPFAM" id="SSF51246">
    <property type="entry name" value="Rudiment single hybrid motif"/>
    <property type="match status" value="1"/>
</dbReference>
<feature type="binding site" evidence="6">
    <location>
        <position position="185"/>
    </location>
    <ligand>
        <name>ATP</name>
        <dbReference type="ChEBI" id="CHEBI:30616"/>
    </ligand>
</feature>
<accession>A0A178MEY8</accession>
<dbReference type="GO" id="GO:0006189">
    <property type="term" value="P:'de novo' IMP biosynthetic process"/>
    <property type="evidence" value="ECO:0007669"/>
    <property type="project" value="UniProtKB-UniRule"/>
</dbReference>
<feature type="binding site" evidence="6">
    <location>
        <begin position="262"/>
        <end position="263"/>
    </location>
    <ligand>
        <name>ATP</name>
        <dbReference type="ChEBI" id="CHEBI:30616"/>
    </ligand>
</feature>
<comment type="caution">
    <text evidence="6">Lacks conserved residue(s) required for the propagation of feature annotation.</text>
</comment>
<dbReference type="NCBIfam" id="NF004679">
    <property type="entry name" value="PRK06019.1-5"/>
    <property type="match status" value="1"/>
</dbReference>
<dbReference type="Proteomes" id="UP000078287">
    <property type="component" value="Unassembled WGS sequence"/>
</dbReference>
<evidence type="ECO:0000256" key="7">
    <source>
        <dbReference type="RuleBase" id="RU361200"/>
    </source>
</evidence>
<comment type="function">
    <text evidence="7">Catalyzes the ATP-dependent conversion of 5-aminoimidazole ribonucleotide (AIR) and HCO(3)- to N5-carboxyaminoimidazole ribonucleotide (N5-CAIR).</text>
</comment>
<comment type="pathway">
    <text evidence="6 7">Purine metabolism; IMP biosynthesis via de novo pathway; 5-amino-1-(5-phospho-D-ribosyl)imidazole-4-carboxylate from 5-amino-1-(5-phospho-D-ribosyl)imidazole (N5-CAIR route): step 1/2.</text>
</comment>
<evidence type="ECO:0000256" key="6">
    <source>
        <dbReference type="HAMAP-Rule" id="MF_01928"/>
    </source>
</evidence>
<evidence type="ECO:0000256" key="2">
    <source>
        <dbReference type="ARBA" id="ARBA00022755"/>
    </source>
</evidence>
<comment type="catalytic activity">
    <reaction evidence="6 7">
        <text>5-amino-1-(5-phospho-beta-D-ribosyl)imidazole + hydrogencarbonate + ATP = 5-carboxyamino-1-(5-phospho-D-ribosyl)imidazole + ADP + phosphate + 2 H(+)</text>
        <dbReference type="Rhea" id="RHEA:19317"/>
        <dbReference type="ChEBI" id="CHEBI:15378"/>
        <dbReference type="ChEBI" id="CHEBI:17544"/>
        <dbReference type="ChEBI" id="CHEBI:30616"/>
        <dbReference type="ChEBI" id="CHEBI:43474"/>
        <dbReference type="ChEBI" id="CHEBI:58730"/>
        <dbReference type="ChEBI" id="CHEBI:137981"/>
        <dbReference type="ChEBI" id="CHEBI:456216"/>
        <dbReference type="EC" id="6.3.4.18"/>
    </reaction>
</comment>
<organism evidence="9 10">
    <name type="scientific">Chloroflexus islandicus</name>
    <dbReference type="NCBI Taxonomy" id="1707952"/>
    <lineage>
        <taxon>Bacteria</taxon>
        <taxon>Bacillati</taxon>
        <taxon>Chloroflexota</taxon>
        <taxon>Chloroflexia</taxon>
        <taxon>Chloroflexales</taxon>
        <taxon>Chloroflexineae</taxon>
        <taxon>Chloroflexaceae</taxon>
        <taxon>Chloroflexus</taxon>
    </lineage>
</organism>
<evidence type="ECO:0000313" key="10">
    <source>
        <dbReference type="Proteomes" id="UP000078287"/>
    </source>
</evidence>
<keyword evidence="10" id="KW-1185">Reference proteome</keyword>
<name>A0A178MEY8_9CHLR</name>
<dbReference type="GO" id="GO:0004638">
    <property type="term" value="F:phosphoribosylaminoimidazole carboxylase activity"/>
    <property type="evidence" value="ECO:0007669"/>
    <property type="project" value="InterPro"/>
</dbReference>
<dbReference type="InterPro" id="IPR054350">
    <property type="entry name" value="PurT/PurK_preATP-grasp"/>
</dbReference>
<dbReference type="Pfam" id="PF17769">
    <property type="entry name" value="PurK_C"/>
    <property type="match status" value="1"/>
</dbReference>
<dbReference type="InterPro" id="IPR040686">
    <property type="entry name" value="PurK_C"/>
</dbReference>
<evidence type="ECO:0000256" key="4">
    <source>
        <dbReference type="ARBA" id="ARBA00022840"/>
    </source>
</evidence>
<evidence type="ECO:0000313" key="9">
    <source>
        <dbReference type="EMBL" id="OAN47086.1"/>
    </source>
</evidence>
<feature type="binding site" evidence="6">
    <location>
        <position position="100"/>
    </location>
    <ligand>
        <name>ATP</name>
        <dbReference type="ChEBI" id="CHEBI:30616"/>
    </ligand>
</feature>
<evidence type="ECO:0000256" key="1">
    <source>
        <dbReference type="ARBA" id="ARBA00022741"/>
    </source>
</evidence>
<comment type="subunit">
    <text evidence="6 7">Homodimer.</text>
</comment>
<keyword evidence="2 6" id="KW-0658">Purine biosynthesis</keyword>
<dbReference type="PANTHER" id="PTHR11609:SF5">
    <property type="entry name" value="PHOSPHORIBOSYLAMINOIMIDAZOLE CARBOXYLASE"/>
    <property type="match status" value="1"/>
</dbReference>
<dbReference type="STRING" id="1707952.A6A03_10700"/>
<dbReference type="FunFam" id="3.30.470.20:FF:000037">
    <property type="entry name" value="Phosphoribosylaminoimidazole carboxylase, chloroplastic"/>
    <property type="match status" value="1"/>
</dbReference>
<dbReference type="Pfam" id="PF22660">
    <property type="entry name" value="RS_preATP-grasp-like"/>
    <property type="match status" value="1"/>
</dbReference>
<dbReference type="PANTHER" id="PTHR11609">
    <property type="entry name" value="PURINE BIOSYNTHESIS PROTEIN 6/7, PUR6/7"/>
    <property type="match status" value="1"/>
</dbReference>
<dbReference type="NCBIfam" id="TIGR01161">
    <property type="entry name" value="purK"/>
    <property type="match status" value="1"/>
</dbReference>
<keyword evidence="4 6" id="KW-0067">ATP-binding</keyword>
<dbReference type="Gene3D" id="3.40.50.20">
    <property type="match status" value="1"/>
</dbReference>
<dbReference type="InterPro" id="IPR005875">
    <property type="entry name" value="PurK"/>
</dbReference>
<proteinExistence type="inferred from homology"/>
<dbReference type="EMBL" id="LWQS01000039">
    <property type="protein sequence ID" value="OAN47086.1"/>
    <property type="molecule type" value="Genomic_DNA"/>
</dbReference>
<dbReference type="NCBIfam" id="NF004680">
    <property type="entry name" value="PRK06019.1-6"/>
    <property type="match status" value="1"/>
</dbReference>
<dbReference type="EC" id="6.3.4.18" evidence="6 7"/>
<dbReference type="InterPro" id="IPR003135">
    <property type="entry name" value="ATP-grasp_carboxylate-amine"/>
</dbReference>
<dbReference type="GO" id="GO:0034028">
    <property type="term" value="F:5-(carboxyamino)imidazole ribonucleotide synthase activity"/>
    <property type="evidence" value="ECO:0007669"/>
    <property type="project" value="UniProtKB-UniRule"/>
</dbReference>
<dbReference type="PROSITE" id="PS50975">
    <property type="entry name" value="ATP_GRASP"/>
    <property type="match status" value="1"/>
</dbReference>
<dbReference type="RefSeq" id="WP_066784755.1">
    <property type="nucleotide sequence ID" value="NZ_LWQS01000039.1"/>
</dbReference>
<feature type="binding site" evidence="6">
    <location>
        <begin position="177"/>
        <end position="180"/>
    </location>
    <ligand>
        <name>ATP</name>
        <dbReference type="ChEBI" id="CHEBI:30616"/>
    </ligand>
</feature>
<sequence>MRVGIFGGGQLAQMLVQAAISLGVEVVICERTPDSPAARYTQHAVVGPWEDEAVLAGFARQCDLVTLENEFIDAGLLERVVALGAPVWPTPATVAVVQDKLWQKERLAAAGLAVPPFRPVAGPDEVLAVAQEFGWPLVLKARRNGYDGYGNATLRGPADVVPAWERLTRGGSPLLVEAWVPFSRELAVMVARRRDGATAVYPVVETVQQNHICHVVYAPAPVEPAMAALATELAVAAIEAVEGVGIFGVELFALADGRVLINELAPRPHNSGHYTIEACVTSQFEQHLRAVLGWPLGPTTMRAPAAVMVNLLGQRNGPIDTSAITAALAVPGAHMHFYGKREERVGRKMGHITALADTLAEAEAIARRAAALVAMPS</sequence>
<feature type="binding site" evidence="6">
    <location>
        <position position="140"/>
    </location>
    <ligand>
        <name>ATP</name>
        <dbReference type="ChEBI" id="CHEBI:30616"/>
    </ligand>
</feature>
<dbReference type="Pfam" id="PF02222">
    <property type="entry name" value="ATP-grasp"/>
    <property type="match status" value="1"/>
</dbReference>
<protein>
    <recommendedName>
        <fullName evidence="6 7">N5-carboxyaminoimidazole ribonucleotide synthase</fullName>
        <shortName evidence="6 7">N5-CAIR synthase</shortName>
        <ecNumber evidence="6 7">6.3.4.18</ecNumber>
    </recommendedName>
    <alternativeName>
        <fullName evidence="6 7">5-(carboxyamino)imidazole ribonucleotide synthetase</fullName>
    </alternativeName>
</protein>
<evidence type="ECO:0000256" key="3">
    <source>
        <dbReference type="ARBA" id="ARBA00022793"/>
    </source>
</evidence>
<dbReference type="InterPro" id="IPR013815">
    <property type="entry name" value="ATP_grasp_subdomain_1"/>
</dbReference>
<keyword evidence="3" id="KW-0210">Decarboxylase</keyword>
<comment type="function">
    <text evidence="6">Catalyzes the ATP-dependent conversion of 5-aminoimidazole ribonucleotide (AIR) and HCO(3)(-) to N5-carboxyaminoimidazole ribonucleotide (N5-CAIR).</text>
</comment>
<dbReference type="UniPathway" id="UPA00074">
    <property type="reaction ID" value="UER00942"/>
</dbReference>
<comment type="caution">
    <text evidence="9">The sequence shown here is derived from an EMBL/GenBank/DDBJ whole genome shotgun (WGS) entry which is preliminary data.</text>
</comment>
<dbReference type="SUPFAM" id="SSF52440">
    <property type="entry name" value="PreATP-grasp domain"/>
    <property type="match status" value="1"/>
</dbReference>
<keyword evidence="1 6" id="KW-0547">Nucleotide-binding</keyword>
<dbReference type="SUPFAM" id="SSF56059">
    <property type="entry name" value="Glutathione synthetase ATP-binding domain-like"/>
    <property type="match status" value="1"/>
</dbReference>
<dbReference type="Gene3D" id="3.30.1490.20">
    <property type="entry name" value="ATP-grasp fold, A domain"/>
    <property type="match status" value="1"/>
</dbReference>
<comment type="similarity">
    <text evidence="6 7">Belongs to the PurK/PurT family.</text>
</comment>
<dbReference type="InterPro" id="IPR011761">
    <property type="entry name" value="ATP-grasp"/>
</dbReference>
<keyword evidence="6 7" id="KW-0436">Ligase</keyword>
<dbReference type="HAMAP" id="MF_01928">
    <property type="entry name" value="PurK"/>
    <property type="match status" value="1"/>
</dbReference>
<dbReference type="GO" id="GO:0005829">
    <property type="term" value="C:cytosol"/>
    <property type="evidence" value="ECO:0007669"/>
    <property type="project" value="TreeGrafter"/>
</dbReference>
<gene>
    <name evidence="6 7" type="primary">purK</name>
    <name evidence="9" type="ORF">A6A03_10700</name>
</gene>
<evidence type="ECO:0000259" key="8">
    <source>
        <dbReference type="PROSITE" id="PS50975"/>
    </source>
</evidence>